<organism evidence="1 2">
    <name type="scientific">[Clostridium] methylpentosum DSM 5476</name>
    <dbReference type="NCBI Taxonomy" id="537013"/>
    <lineage>
        <taxon>Bacteria</taxon>
        <taxon>Bacillati</taxon>
        <taxon>Bacillota</taxon>
        <taxon>Clostridia</taxon>
        <taxon>Eubacteriales</taxon>
        <taxon>Oscillospiraceae</taxon>
        <taxon>Oscillospiraceae incertae sedis</taxon>
    </lineage>
</organism>
<sequence length="44" mass="5317">MFRAAPSRRNHDAAFFIFTQNSTFYITNFKKLCKVVILFFFSQY</sequence>
<evidence type="ECO:0000313" key="1">
    <source>
        <dbReference type="EMBL" id="EEG31954.1"/>
    </source>
</evidence>
<dbReference type="HOGENOM" id="CLU_3214486_0_0_9"/>
<comment type="caution">
    <text evidence="1">The sequence shown here is derived from an EMBL/GenBank/DDBJ whole genome shotgun (WGS) entry which is preliminary data.</text>
</comment>
<dbReference type="STRING" id="537013.CLOSTMETH_00422"/>
<dbReference type="EMBL" id="ACEC01000019">
    <property type="protein sequence ID" value="EEG31954.1"/>
    <property type="molecule type" value="Genomic_DNA"/>
</dbReference>
<reference evidence="1 2" key="1">
    <citation type="submission" date="2009-01" db="EMBL/GenBank/DDBJ databases">
        <authorList>
            <person name="Fulton L."/>
            <person name="Clifton S."/>
            <person name="Fulton B."/>
            <person name="Xu J."/>
            <person name="Minx P."/>
            <person name="Pepin K.H."/>
            <person name="Johnson M."/>
            <person name="Bhonagiri V."/>
            <person name="Nash W.E."/>
            <person name="Mardis E.R."/>
            <person name="Wilson R.K."/>
        </authorList>
    </citation>
    <scope>NUCLEOTIDE SEQUENCE [LARGE SCALE GENOMIC DNA]</scope>
    <source>
        <strain evidence="1 2">DSM 5476</strain>
    </source>
</reference>
<evidence type="ECO:0000313" key="2">
    <source>
        <dbReference type="Proteomes" id="UP000003340"/>
    </source>
</evidence>
<proteinExistence type="predicted"/>
<accession>C0E9C5</accession>
<gene>
    <name evidence="1" type="ORF">CLOSTMETH_00422</name>
</gene>
<name>C0E9C5_9FIRM</name>
<dbReference type="AlphaFoldDB" id="C0E9C5"/>
<reference evidence="1 2" key="2">
    <citation type="submission" date="2009-02" db="EMBL/GenBank/DDBJ databases">
        <title>Draft genome sequence of Clostridium methylpentosum (DSM 5476).</title>
        <authorList>
            <person name="Sudarsanam P."/>
            <person name="Ley R."/>
            <person name="Guruge J."/>
            <person name="Turnbaugh P.J."/>
            <person name="Mahowald M."/>
            <person name="Liep D."/>
            <person name="Gordon J."/>
        </authorList>
    </citation>
    <scope>NUCLEOTIDE SEQUENCE [LARGE SCALE GENOMIC DNA]</scope>
    <source>
        <strain evidence="1 2">DSM 5476</strain>
    </source>
</reference>
<keyword evidence="2" id="KW-1185">Reference proteome</keyword>
<protein>
    <submittedName>
        <fullName evidence="1">Uncharacterized protein</fullName>
    </submittedName>
</protein>
<dbReference type="Proteomes" id="UP000003340">
    <property type="component" value="Unassembled WGS sequence"/>
</dbReference>